<reference evidence="3" key="1">
    <citation type="journal article" date="2019" name="Int. J. Syst. Evol. Microbiol.">
        <title>The Global Catalogue of Microorganisms (GCM) 10K type strain sequencing project: providing services to taxonomists for standard genome sequencing and annotation.</title>
        <authorList>
            <consortium name="The Broad Institute Genomics Platform"/>
            <consortium name="The Broad Institute Genome Sequencing Center for Infectious Disease"/>
            <person name="Wu L."/>
            <person name="Ma J."/>
        </authorList>
    </citation>
    <scope>NUCLEOTIDE SEQUENCE [LARGE SCALE GENOMIC DNA]</scope>
    <source>
        <strain evidence="3">TISTR 2562</strain>
    </source>
</reference>
<evidence type="ECO:0000313" key="3">
    <source>
        <dbReference type="Proteomes" id="UP001597474"/>
    </source>
</evidence>
<dbReference type="InterPro" id="IPR032347">
    <property type="entry name" value="DUF4864"/>
</dbReference>
<proteinExistence type="predicted"/>
<organism evidence="2 3">
    <name type="scientific">Sulfitobacter aestuarii</name>
    <dbReference type="NCBI Taxonomy" id="2161676"/>
    <lineage>
        <taxon>Bacteria</taxon>
        <taxon>Pseudomonadati</taxon>
        <taxon>Pseudomonadota</taxon>
        <taxon>Alphaproteobacteria</taxon>
        <taxon>Rhodobacterales</taxon>
        <taxon>Roseobacteraceae</taxon>
        <taxon>Sulfitobacter</taxon>
    </lineage>
</organism>
<gene>
    <name evidence="2" type="ORF">ACFSUD_13180</name>
</gene>
<dbReference type="RefSeq" id="WP_386375069.1">
    <property type="nucleotide sequence ID" value="NZ_JBHUMP010000011.1"/>
</dbReference>
<dbReference type="EMBL" id="JBHUMP010000011">
    <property type="protein sequence ID" value="MFD2740534.1"/>
    <property type="molecule type" value="Genomic_DNA"/>
</dbReference>
<evidence type="ECO:0000313" key="2">
    <source>
        <dbReference type="EMBL" id="MFD2740534.1"/>
    </source>
</evidence>
<sequence>MRNGWISGLAGLCLSALLSFAAAAQEGPIEDVIRRQIEAFKADDFATAFEFASPRLQSLFGTPQNFGRMVTEGYPMVWRPAELRFLQLREGDGGFQQLVQIIDAEGRVHLLAYTMEQGADGWRIAAVRILPRPGVAV</sequence>
<dbReference type="Pfam" id="PF16156">
    <property type="entry name" value="DUF4864"/>
    <property type="match status" value="1"/>
</dbReference>
<evidence type="ECO:0000256" key="1">
    <source>
        <dbReference type="SAM" id="SignalP"/>
    </source>
</evidence>
<feature type="signal peptide" evidence="1">
    <location>
        <begin position="1"/>
        <end position="24"/>
    </location>
</feature>
<comment type="caution">
    <text evidence="2">The sequence shown here is derived from an EMBL/GenBank/DDBJ whole genome shotgun (WGS) entry which is preliminary data.</text>
</comment>
<accession>A0ABW5U484</accession>
<keyword evidence="1" id="KW-0732">Signal</keyword>
<protein>
    <submittedName>
        <fullName evidence="2">DUF4864 domain-containing protein</fullName>
    </submittedName>
</protein>
<name>A0ABW5U484_9RHOB</name>
<dbReference type="Proteomes" id="UP001597474">
    <property type="component" value="Unassembled WGS sequence"/>
</dbReference>
<feature type="chain" id="PRO_5045104757" evidence="1">
    <location>
        <begin position="25"/>
        <end position="137"/>
    </location>
</feature>
<keyword evidence="3" id="KW-1185">Reference proteome</keyword>